<dbReference type="RefSeq" id="WP_014141296.1">
    <property type="nucleotide sequence ID" value="NC_016111.1"/>
</dbReference>
<dbReference type="STRING" id="1003195.SCATT_05300"/>
<dbReference type="KEGG" id="sct:SCAT_0520"/>
<organism evidence="1 2">
    <name type="scientific">Streptantibioticus cattleyicolor (strain ATCC 35852 / DSM 46488 / JCM 4925 / NBRC 14057 / NRRL 8057)</name>
    <name type="common">Streptomyces cattleya</name>
    <dbReference type="NCBI Taxonomy" id="1003195"/>
    <lineage>
        <taxon>Bacteria</taxon>
        <taxon>Bacillati</taxon>
        <taxon>Actinomycetota</taxon>
        <taxon>Actinomycetes</taxon>
        <taxon>Kitasatosporales</taxon>
        <taxon>Streptomycetaceae</taxon>
        <taxon>Streptantibioticus</taxon>
    </lineage>
</organism>
<gene>
    <name evidence="1" type="ordered locus">SCATT_05300</name>
</gene>
<dbReference type="EMBL" id="CP003219">
    <property type="protein sequence ID" value="AEW92901.1"/>
    <property type="molecule type" value="Genomic_DNA"/>
</dbReference>
<evidence type="ECO:0008006" key="3">
    <source>
        <dbReference type="Google" id="ProtNLM"/>
    </source>
</evidence>
<accession>G8WR84</accession>
<accession>F8JRZ1</accession>
<evidence type="ECO:0000313" key="1">
    <source>
        <dbReference type="EMBL" id="AEW92901.1"/>
    </source>
</evidence>
<dbReference type="Proteomes" id="UP000007842">
    <property type="component" value="Chromosome"/>
</dbReference>
<dbReference type="KEGG" id="scy:SCATT_05300"/>
<dbReference type="eggNOG" id="ENOG5033DI3">
    <property type="taxonomic scope" value="Bacteria"/>
</dbReference>
<name>F8JRZ1_STREN</name>
<dbReference type="Pfam" id="PF14078">
    <property type="entry name" value="DUF4259"/>
    <property type="match status" value="1"/>
</dbReference>
<dbReference type="PATRIC" id="fig|1003195.11.peg.2146"/>
<sequence>MGAWGPGPFDNDEAAEFAVALDRAPAQDRAALVRHALTRVIHTPDRIREDTSVVAVAAAALVAAQRPDAPPVSALHAPAQPIPRLPDDLTDLAVRALDAVLAAHADTAAQYGETELGAQWREQTAALYSVLLD</sequence>
<evidence type="ECO:0000313" key="2">
    <source>
        <dbReference type="Proteomes" id="UP000007842"/>
    </source>
</evidence>
<protein>
    <recommendedName>
        <fullName evidence="3">DUF4259 domain-containing protein</fullName>
    </recommendedName>
</protein>
<dbReference type="AlphaFoldDB" id="F8JRZ1"/>
<dbReference type="HOGENOM" id="CLU_128239_0_0_11"/>
<reference evidence="2" key="1">
    <citation type="submission" date="2011-12" db="EMBL/GenBank/DDBJ databases">
        <title>Complete genome sequence of Streptomyces cattleya strain DSM 46488.</title>
        <authorList>
            <person name="Ou H.-Y."/>
            <person name="Li P."/>
            <person name="Zhao C."/>
            <person name="O'Hagan D."/>
            <person name="Deng Z."/>
        </authorList>
    </citation>
    <scope>NUCLEOTIDE SEQUENCE [LARGE SCALE GENOMIC DNA]</scope>
    <source>
        <strain evidence="2">ATCC 35852 / DSM 46488 / JCM 4925 / NBRC 14057 / NRRL 8057</strain>
    </source>
</reference>
<dbReference type="OrthoDB" id="73183at2"/>
<dbReference type="InterPro" id="IPR025355">
    <property type="entry name" value="DUF4259"/>
</dbReference>
<proteinExistence type="predicted"/>
<keyword evidence="2" id="KW-1185">Reference proteome</keyword>